<dbReference type="AlphaFoldDB" id="A0A2C7A9A1"/>
<gene>
    <name evidence="1" type="ORF">CR162_16060</name>
</gene>
<sequence>MRIETFARLLDTHGADPVCWPPASAAAARALLASSEEARALHRRALALASALDESLPGPDAETLARMRARLARAVAAAPLPEPPRAAPGGWLRPCAGWLRPLWPAGCGALVTLALCLLWLNLAPAPTAQPWLGAPPLLAMLELPE</sequence>
<protein>
    <submittedName>
        <fullName evidence="1">Uncharacterized protein</fullName>
    </submittedName>
</protein>
<reference evidence="1 2" key="1">
    <citation type="submission" date="2017-10" db="EMBL/GenBank/DDBJ databases">
        <authorList>
            <person name="Banno H."/>
            <person name="Chua N.-H."/>
        </authorList>
    </citation>
    <scope>NUCLEOTIDE SEQUENCE [LARGE SCALE GENOMIC DNA]</scope>
    <source>
        <strain evidence="1 2">YW11</strain>
    </source>
</reference>
<dbReference type="EMBL" id="PDNU01000034">
    <property type="protein sequence ID" value="PHK93935.1"/>
    <property type="molecule type" value="Genomic_DNA"/>
</dbReference>
<proteinExistence type="predicted"/>
<name>A0A2C7A9A1_9PROT</name>
<organism evidence="1 2">
    <name type="scientific">Teichococcus rhizosphaerae</name>
    <dbReference type="NCBI Taxonomy" id="1335062"/>
    <lineage>
        <taxon>Bacteria</taxon>
        <taxon>Pseudomonadati</taxon>
        <taxon>Pseudomonadota</taxon>
        <taxon>Alphaproteobacteria</taxon>
        <taxon>Acetobacterales</taxon>
        <taxon>Roseomonadaceae</taxon>
        <taxon>Roseomonas</taxon>
    </lineage>
</organism>
<evidence type="ECO:0000313" key="1">
    <source>
        <dbReference type="EMBL" id="PHK93935.1"/>
    </source>
</evidence>
<accession>A0A2C7A9A1</accession>
<comment type="caution">
    <text evidence="1">The sequence shown here is derived from an EMBL/GenBank/DDBJ whole genome shotgun (WGS) entry which is preliminary data.</text>
</comment>
<evidence type="ECO:0000313" key="2">
    <source>
        <dbReference type="Proteomes" id="UP000223527"/>
    </source>
</evidence>
<dbReference type="Proteomes" id="UP000223527">
    <property type="component" value="Unassembled WGS sequence"/>
</dbReference>
<dbReference type="RefSeq" id="WP_099096547.1">
    <property type="nucleotide sequence ID" value="NZ_PDNU01000034.1"/>
</dbReference>
<keyword evidence="2" id="KW-1185">Reference proteome</keyword>